<dbReference type="Gene3D" id="3.50.50.60">
    <property type="entry name" value="FAD/NAD(P)-binding domain"/>
    <property type="match status" value="1"/>
</dbReference>
<dbReference type="Proteomes" id="UP000427906">
    <property type="component" value="Chromosome"/>
</dbReference>
<proteinExistence type="predicted"/>
<keyword evidence="2" id="KW-1185">Reference proteome</keyword>
<name>A0A5K7YN64_9BACT</name>
<evidence type="ECO:0000313" key="1">
    <source>
        <dbReference type="EMBL" id="BBO69319.1"/>
    </source>
</evidence>
<reference evidence="1 2" key="1">
    <citation type="submission" date="2019-11" db="EMBL/GenBank/DDBJ databases">
        <title>Comparative genomics of hydrocarbon-degrading Desulfosarcina strains.</title>
        <authorList>
            <person name="Watanabe M."/>
            <person name="Kojima H."/>
            <person name="Fukui M."/>
        </authorList>
    </citation>
    <scope>NUCLEOTIDE SEQUENCE [LARGE SCALE GENOMIC DNA]</scope>
    <source>
        <strain evidence="1 2">PL12</strain>
    </source>
</reference>
<sequence length="44" mass="4722">MKKGERLVIVGCSGAGGPAAMMAKKLMPEVDVTVIRKETCFIVR</sequence>
<dbReference type="RefSeq" id="WP_269434664.1">
    <property type="nucleotide sequence ID" value="NZ_AP021874.1"/>
</dbReference>
<dbReference type="AlphaFoldDB" id="A0A5K7YN64"/>
<organism evidence="1 2">
    <name type="scientific">Desulfosarcina alkanivorans</name>
    <dbReference type="NCBI Taxonomy" id="571177"/>
    <lineage>
        <taxon>Bacteria</taxon>
        <taxon>Pseudomonadati</taxon>
        <taxon>Thermodesulfobacteriota</taxon>
        <taxon>Desulfobacteria</taxon>
        <taxon>Desulfobacterales</taxon>
        <taxon>Desulfosarcinaceae</taxon>
        <taxon>Desulfosarcina</taxon>
    </lineage>
</organism>
<dbReference type="KEGG" id="dalk:DSCA_32490"/>
<evidence type="ECO:0000313" key="2">
    <source>
        <dbReference type="Proteomes" id="UP000427906"/>
    </source>
</evidence>
<dbReference type="InterPro" id="IPR036188">
    <property type="entry name" value="FAD/NAD-bd_sf"/>
</dbReference>
<gene>
    <name evidence="1" type="ORF">DSCA_32490</name>
</gene>
<dbReference type="EMBL" id="AP021874">
    <property type="protein sequence ID" value="BBO69319.1"/>
    <property type="molecule type" value="Genomic_DNA"/>
</dbReference>
<protein>
    <submittedName>
        <fullName evidence="1">Uncharacterized protein</fullName>
    </submittedName>
</protein>
<accession>A0A5K7YN64</accession>